<evidence type="ECO:0000313" key="7">
    <source>
        <dbReference type="EMBL" id="RYT66605.1"/>
    </source>
</evidence>
<evidence type="ECO:0000313" key="6">
    <source>
        <dbReference type="EMBL" id="RHK93240.1"/>
    </source>
</evidence>
<proteinExistence type="predicted"/>
<evidence type="ECO:0000313" key="2">
    <source>
        <dbReference type="EMBL" id="RGQ03540.1"/>
    </source>
</evidence>
<dbReference type="OrthoDB" id="1971960at2"/>
<accession>A0A395X8T0</accession>
<evidence type="ECO:0000313" key="8">
    <source>
        <dbReference type="Proteomes" id="UP000261105"/>
    </source>
</evidence>
<protein>
    <submittedName>
        <fullName evidence="3">Uncharacterized protein</fullName>
    </submittedName>
</protein>
<name>A0A395X8T0_9FIRM</name>
<evidence type="ECO:0000313" key="10">
    <source>
        <dbReference type="Proteomes" id="UP000265828"/>
    </source>
</evidence>
<evidence type="ECO:0000313" key="1">
    <source>
        <dbReference type="EMBL" id="RGN87087.1"/>
    </source>
</evidence>
<dbReference type="EMBL" id="QSUZ01000014">
    <property type="protein sequence ID" value="RGN87087.1"/>
    <property type="molecule type" value="Genomic_DNA"/>
</dbReference>
<dbReference type="EMBL" id="QROE01000007">
    <property type="protein sequence ID" value="RHK93240.1"/>
    <property type="molecule type" value="Genomic_DNA"/>
</dbReference>
<gene>
    <name evidence="6" type="ORF">DW040_14090</name>
    <name evidence="5" type="ORF">DW222_15110</name>
    <name evidence="4" type="ORF">DW859_11715</name>
    <name evidence="3" type="ORF">DWW07_11335</name>
    <name evidence="2" type="ORF">DWZ12_12615</name>
    <name evidence="1" type="ORF">DXB38_10780</name>
    <name evidence="7" type="ORF">EAI82_10100</name>
</gene>
<organism evidence="3 10">
    <name type="scientific">Blautia obeum</name>
    <dbReference type="NCBI Taxonomy" id="40520"/>
    <lineage>
        <taxon>Bacteria</taxon>
        <taxon>Bacillati</taxon>
        <taxon>Bacillota</taxon>
        <taxon>Clostridia</taxon>
        <taxon>Lachnospirales</taxon>
        <taxon>Lachnospiraceae</taxon>
        <taxon>Blautia</taxon>
    </lineage>
</organism>
<dbReference type="Proteomes" id="UP000265828">
    <property type="component" value="Unassembled WGS sequence"/>
</dbReference>
<dbReference type="EMBL" id="RCXQ01000008">
    <property type="protein sequence ID" value="RYT66605.1"/>
    <property type="molecule type" value="Genomic_DNA"/>
</dbReference>
<sequence length="66" mass="7248">MEDINPCGGEQYSKKTLIEAEAASPEAYVKENGRFPILETTSNENGDVVIVTGDNNGSFVRYTFTE</sequence>
<dbReference type="Proteomes" id="UP000261105">
    <property type="component" value="Unassembled WGS sequence"/>
</dbReference>
<comment type="caution">
    <text evidence="3">The sequence shown here is derived from an EMBL/GenBank/DDBJ whole genome shotgun (WGS) entry which is preliminary data.</text>
</comment>
<evidence type="ECO:0000313" key="12">
    <source>
        <dbReference type="Proteomes" id="UP000284024"/>
    </source>
</evidence>
<evidence type="ECO:0000313" key="3">
    <source>
        <dbReference type="EMBL" id="RGV63300.1"/>
    </source>
</evidence>
<evidence type="ECO:0000313" key="4">
    <source>
        <dbReference type="EMBL" id="RHC05227.1"/>
    </source>
</evidence>
<dbReference type="Proteomes" id="UP000283585">
    <property type="component" value="Unassembled WGS sequence"/>
</dbReference>
<dbReference type="AlphaFoldDB" id="A0A395X8T0"/>
<dbReference type="Proteomes" id="UP000284267">
    <property type="component" value="Unassembled WGS sequence"/>
</dbReference>
<evidence type="ECO:0000313" key="14">
    <source>
        <dbReference type="Proteomes" id="UP000293506"/>
    </source>
</evidence>
<dbReference type="EMBL" id="QRZI01000007">
    <property type="protein sequence ID" value="RGV63300.1"/>
    <property type="molecule type" value="Genomic_DNA"/>
</dbReference>
<dbReference type="EMBL" id="QSHL01000008">
    <property type="protein sequence ID" value="RHC05227.1"/>
    <property type="molecule type" value="Genomic_DNA"/>
</dbReference>
<evidence type="ECO:0000313" key="11">
    <source>
        <dbReference type="Proteomes" id="UP000283585"/>
    </source>
</evidence>
<dbReference type="Proteomes" id="UP000265808">
    <property type="component" value="Unassembled WGS sequence"/>
</dbReference>
<reference evidence="8 9" key="1">
    <citation type="submission" date="2018-08" db="EMBL/GenBank/DDBJ databases">
        <title>A genome reference for cultivated species of the human gut microbiota.</title>
        <authorList>
            <person name="Zou Y."/>
            <person name="Xue W."/>
            <person name="Luo G."/>
        </authorList>
    </citation>
    <scope>NUCLEOTIDE SEQUENCE [LARGE SCALE GENOMIC DNA]</scope>
    <source>
        <strain evidence="3 10">AF14-23</strain>
        <strain evidence="2 11">AF29-2BH</strain>
        <strain evidence="6 13">AF39-4</strain>
        <strain evidence="5 12">AM18-2AC</strain>
        <strain evidence="4 9">AM37-4AC</strain>
        <strain evidence="1 8">OM03-6</strain>
    </source>
</reference>
<dbReference type="Proteomes" id="UP000284024">
    <property type="component" value="Unassembled WGS sequence"/>
</dbReference>
<dbReference type="EMBL" id="QRJH01000009">
    <property type="protein sequence ID" value="RHH16302.1"/>
    <property type="molecule type" value="Genomic_DNA"/>
</dbReference>
<dbReference type="EMBL" id="QRSS01000016">
    <property type="protein sequence ID" value="RGQ03540.1"/>
    <property type="molecule type" value="Genomic_DNA"/>
</dbReference>
<dbReference type="Proteomes" id="UP000293506">
    <property type="component" value="Unassembled WGS sequence"/>
</dbReference>
<reference evidence="7 14" key="2">
    <citation type="journal article" date="2019" name="Science, e1252229">
        <title>Invertible promoters mediate bacterial phase variation, antibiotic resistance, and host adaptation in the gut.</title>
        <authorList>
            <person name="Jiang X."/>
            <person name="Hall A.B."/>
            <person name="Arthur T.D."/>
            <person name="Plichta D.R."/>
            <person name="Covington C.T."/>
            <person name="Poyet M."/>
            <person name="Crothers J."/>
            <person name="Moses P.L."/>
            <person name="Tolonen A.C."/>
            <person name="Vlamakis H."/>
            <person name="Alm E.J."/>
            <person name="Xavier R.J."/>
        </authorList>
    </citation>
    <scope>NUCLEOTIDE SEQUENCE [LARGE SCALE GENOMIC DNA]</scope>
    <source>
        <strain evidence="14">af_0058</strain>
        <strain evidence="7">Af_0058</strain>
    </source>
</reference>
<evidence type="ECO:0000313" key="13">
    <source>
        <dbReference type="Proteomes" id="UP000284267"/>
    </source>
</evidence>
<evidence type="ECO:0000313" key="5">
    <source>
        <dbReference type="EMBL" id="RHH16302.1"/>
    </source>
</evidence>
<evidence type="ECO:0000313" key="9">
    <source>
        <dbReference type="Proteomes" id="UP000265808"/>
    </source>
</evidence>